<dbReference type="InterPro" id="IPR036291">
    <property type="entry name" value="NAD(P)-bd_dom_sf"/>
</dbReference>
<evidence type="ECO:0000313" key="3">
    <source>
        <dbReference type="Proteomes" id="UP000537775"/>
    </source>
</evidence>
<dbReference type="RefSeq" id="WP_184751791.1">
    <property type="nucleotide sequence ID" value="NZ_BAAAJR010000001.1"/>
</dbReference>
<keyword evidence="3" id="KW-1185">Reference proteome</keyword>
<sequence length="215" mass="22081">MSARILIIGGHGKVALLLEPLLAERGDIVTAVIRNPEHTSDVEATGATAAVADVESMDVDQLAELMRGHDVVVWSAGAGGGNPARTYAVDRDAAVRSMDAAAAAGVDRYVMVSYFGARPDHGVPPGHSFFAYAEAKAAADAHLRDSGLAWTIVAPSSLTLDAPTGRIDVDAESSASVPRGDVAAVIAAVIADDTTIRRTIRFNAGDEPIAAAIAG</sequence>
<dbReference type="Gene3D" id="3.40.50.720">
    <property type="entry name" value="NAD(P)-binding Rossmann-like Domain"/>
    <property type="match status" value="1"/>
</dbReference>
<organism evidence="2 3">
    <name type="scientific">Microbacterium thalassium</name>
    <dbReference type="NCBI Taxonomy" id="362649"/>
    <lineage>
        <taxon>Bacteria</taxon>
        <taxon>Bacillati</taxon>
        <taxon>Actinomycetota</taxon>
        <taxon>Actinomycetes</taxon>
        <taxon>Micrococcales</taxon>
        <taxon>Microbacteriaceae</taxon>
        <taxon>Microbacterium</taxon>
    </lineage>
</organism>
<dbReference type="PANTHER" id="PTHR15020:SF50">
    <property type="entry name" value="UPF0659 PROTEIN YMR090W"/>
    <property type="match status" value="1"/>
</dbReference>
<dbReference type="EMBL" id="JACHML010000001">
    <property type="protein sequence ID" value="MBB6392749.1"/>
    <property type="molecule type" value="Genomic_DNA"/>
</dbReference>
<feature type="domain" description="NAD(P)-binding" evidence="1">
    <location>
        <begin position="9"/>
        <end position="192"/>
    </location>
</feature>
<gene>
    <name evidence="2" type="ORF">HD594_003062</name>
</gene>
<reference evidence="2 3" key="1">
    <citation type="submission" date="2020-08" db="EMBL/GenBank/DDBJ databases">
        <title>Sequencing the genomes of 1000 actinobacteria strains.</title>
        <authorList>
            <person name="Klenk H.-P."/>
        </authorList>
    </citation>
    <scope>NUCLEOTIDE SEQUENCE [LARGE SCALE GENOMIC DNA]</scope>
    <source>
        <strain evidence="2 3">DSM 12511</strain>
    </source>
</reference>
<dbReference type="SUPFAM" id="SSF51735">
    <property type="entry name" value="NAD(P)-binding Rossmann-fold domains"/>
    <property type="match status" value="1"/>
</dbReference>
<dbReference type="Proteomes" id="UP000537775">
    <property type="component" value="Unassembled WGS sequence"/>
</dbReference>
<accession>A0A7X0KW45</accession>
<dbReference type="AlphaFoldDB" id="A0A7X0KW45"/>
<evidence type="ECO:0000259" key="1">
    <source>
        <dbReference type="Pfam" id="PF13460"/>
    </source>
</evidence>
<protein>
    <submittedName>
        <fullName evidence="2">Uncharacterized protein YbjT (DUF2867 family)</fullName>
    </submittedName>
</protein>
<evidence type="ECO:0000313" key="2">
    <source>
        <dbReference type="EMBL" id="MBB6392749.1"/>
    </source>
</evidence>
<name>A0A7X0KW45_9MICO</name>
<comment type="caution">
    <text evidence="2">The sequence shown here is derived from an EMBL/GenBank/DDBJ whole genome shotgun (WGS) entry which is preliminary data.</text>
</comment>
<proteinExistence type="predicted"/>
<dbReference type="Pfam" id="PF13460">
    <property type="entry name" value="NAD_binding_10"/>
    <property type="match status" value="1"/>
</dbReference>
<dbReference type="InterPro" id="IPR016040">
    <property type="entry name" value="NAD(P)-bd_dom"/>
</dbReference>
<dbReference type="PANTHER" id="PTHR15020">
    <property type="entry name" value="FLAVIN REDUCTASE-RELATED"/>
    <property type="match status" value="1"/>
</dbReference>